<organism evidence="2 3">
    <name type="scientific">Achromobacter ruhlandii</name>
    <dbReference type="NCBI Taxonomy" id="72557"/>
    <lineage>
        <taxon>Bacteria</taxon>
        <taxon>Pseudomonadati</taxon>
        <taxon>Pseudomonadota</taxon>
        <taxon>Betaproteobacteria</taxon>
        <taxon>Burkholderiales</taxon>
        <taxon>Alcaligenaceae</taxon>
        <taxon>Achromobacter</taxon>
    </lineage>
</organism>
<evidence type="ECO:0000313" key="3">
    <source>
        <dbReference type="Proteomes" id="UP000494122"/>
    </source>
</evidence>
<accession>A0A6S7ERW9</accession>
<reference evidence="2 3" key="1">
    <citation type="submission" date="2020-04" db="EMBL/GenBank/DDBJ databases">
        <authorList>
            <person name="De Canck E."/>
        </authorList>
    </citation>
    <scope>NUCLEOTIDE SEQUENCE [LARGE SCALE GENOMIC DNA]</scope>
    <source>
        <strain evidence="2 3">LMG 3328</strain>
    </source>
</reference>
<evidence type="ECO:0000256" key="1">
    <source>
        <dbReference type="SAM" id="MobiDB-lite"/>
    </source>
</evidence>
<dbReference type="AlphaFoldDB" id="A0A6S7ERW9"/>
<gene>
    <name evidence="2" type="ORF">LMG3328_05625</name>
</gene>
<dbReference type="EMBL" id="CADILE010000026">
    <property type="protein sequence ID" value="CAB3923845.1"/>
    <property type="molecule type" value="Genomic_DNA"/>
</dbReference>
<feature type="region of interest" description="Disordered" evidence="1">
    <location>
        <begin position="76"/>
        <end position="99"/>
    </location>
</feature>
<protein>
    <submittedName>
        <fullName evidence="2">Uncharacterized protein</fullName>
    </submittedName>
</protein>
<name>A0A6S7ERW9_9BURK</name>
<proteinExistence type="predicted"/>
<dbReference type="Proteomes" id="UP000494122">
    <property type="component" value="Unassembled WGS sequence"/>
</dbReference>
<feature type="compositionally biased region" description="Polar residues" evidence="1">
    <location>
        <begin position="85"/>
        <end position="99"/>
    </location>
</feature>
<sequence length="294" mass="31291">MNGTPMANSSTTCLRPVTLSSSVMTPPSITMLFSEKRGRPSSALGGSSGLGAVISATRCCTSEKLKRVTSSRTIDSVGERRVKRSTTGANQNSEVQAALTSSSEAVNRGVCEPGCATARSRARTVRVKGLKVILPTATSRPSILATSWVSTLCSTLGTCQAAMPQRISAVATTPKRILPKRRVNRNLGIRKGIVRLLVRIEGHYRVLRANWGGFLQRAIAAAAPQAQMPPQGHESTQATASAASLRGLKAGPRARRPGQEGRAYLSSKRGGWRLVYHRRISGPPRPAGTALFNH</sequence>
<evidence type="ECO:0000313" key="2">
    <source>
        <dbReference type="EMBL" id="CAB3923845.1"/>
    </source>
</evidence>